<comment type="function">
    <text evidence="4">Converts 2-succinyl-6-hydroxy-2,4-cyclohexadiene-1-carboxylate (SHCHC) to 2-succinylbenzoate (OSB).</text>
</comment>
<dbReference type="InterPro" id="IPR029065">
    <property type="entry name" value="Enolase_C-like"/>
</dbReference>
<dbReference type="InterPro" id="IPR029017">
    <property type="entry name" value="Enolase-like_N"/>
</dbReference>
<reference evidence="7 8" key="4">
    <citation type="journal article" date="2011" name="BMC Genomics">
        <title>Genome-wide protein localization prediction strategies for gram negative bacteria.</title>
        <authorList>
            <person name="Romine M.F."/>
        </authorList>
    </citation>
    <scope>NUCLEOTIDE SEQUENCE [LARGE SCALE GENOMIC DNA]</scope>
    <source>
        <strain evidence="8">ATCC 700550 / JCM 31522 / CIP 106686 / LMG 19005 / NCIMB 14063 / MR-1</strain>
    </source>
</reference>
<dbReference type="HAMAP" id="MF_00470">
    <property type="entry name" value="MenC_1"/>
    <property type="match status" value="1"/>
</dbReference>
<dbReference type="InterPro" id="IPR010196">
    <property type="entry name" value="OSB_synthase_MenC1"/>
</dbReference>
<reference evidence="7 8" key="3">
    <citation type="journal article" date="2008" name="Appl. Environ. Microbiol.">
        <title>Identification of mobile elements and pseudogenes in the Shewanella oneidensis MR-1 genome.</title>
        <authorList>
            <person name="Romine M.F."/>
            <person name="Carlson T.S."/>
            <person name="Norbeck A.D."/>
            <person name="McCue L.A."/>
            <person name="Lipton M.S."/>
        </authorList>
    </citation>
    <scope>NUCLEOTIDE SEQUENCE [LARGE SCALE GENOMIC DNA]</scope>
    <source>
        <strain evidence="8">ATCC 700550 / JCM 31522 / CIP 106686 / LMG 19005 / NCIMB 14063 / MR-1</strain>
    </source>
</reference>
<dbReference type="UniPathway" id="UPA00079"/>
<dbReference type="PhylomeDB" id="Q8E8T2"/>
<organism evidence="7 8">
    <name type="scientific">Shewanella oneidensis (strain ATCC 700550 / JCM 31522 / CIP 106686 / LMG 19005 / NCIMB 14063 / MR-1)</name>
    <dbReference type="NCBI Taxonomy" id="211586"/>
    <lineage>
        <taxon>Bacteria</taxon>
        <taxon>Pseudomonadati</taxon>
        <taxon>Pseudomonadota</taxon>
        <taxon>Gammaproteobacteria</taxon>
        <taxon>Alteromonadales</taxon>
        <taxon>Shewanellaceae</taxon>
        <taxon>Shewanella</taxon>
    </lineage>
</organism>
<comment type="cofactor">
    <cofactor evidence="4">
        <name>a divalent metal cation</name>
        <dbReference type="ChEBI" id="CHEBI:60240"/>
    </cofactor>
</comment>
<dbReference type="eggNOG" id="COG1441">
    <property type="taxonomic scope" value="Bacteria"/>
</dbReference>
<evidence type="ECO:0000259" key="6">
    <source>
        <dbReference type="SMART" id="SM00922"/>
    </source>
</evidence>
<dbReference type="GO" id="GO:0000287">
    <property type="term" value="F:magnesium ion binding"/>
    <property type="evidence" value="ECO:0007669"/>
    <property type="project" value="UniProtKB-UniRule"/>
</dbReference>
<feature type="active site" description="Proton donor" evidence="4">
    <location>
        <position position="182"/>
    </location>
</feature>
<feature type="active site" description="Proton acceptor" evidence="4">
    <location>
        <position position="281"/>
    </location>
</feature>
<comment type="pathway">
    <text evidence="4">Quinol/quinone metabolism; menaquinone biosynthesis.</text>
</comment>
<dbReference type="Gene3D" id="3.30.390.10">
    <property type="entry name" value="Enolase-like, N-terminal domain"/>
    <property type="match status" value="1"/>
</dbReference>
<keyword evidence="1 4" id="KW-0479">Metal-binding</keyword>
<dbReference type="GO" id="GO:0016836">
    <property type="term" value="F:hydro-lyase activity"/>
    <property type="evidence" value="ECO:0000318"/>
    <property type="project" value="GO_Central"/>
</dbReference>
<dbReference type="EC" id="4.2.1.113" evidence="4 5"/>
<evidence type="ECO:0000256" key="1">
    <source>
        <dbReference type="ARBA" id="ARBA00022723"/>
    </source>
</evidence>
<evidence type="ECO:0000256" key="3">
    <source>
        <dbReference type="ARBA" id="ARBA00023239"/>
    </source>
</evidence>
<dbReference type="BioCyc" id="SONE211586:G1GMP-4227-MONOMER"/>
<dbReference type="InterPro" id="IPR013342">
    <property type="entry name" value="Mandelate_racemase_C"/>
</dbReference>
<dbReference type="PATRIC" id="fig|211586.12.peg.4434"/>
<dbReference type="GO" id="GO:0009234">
    <property type="term" value="P:menaquinone biosynthetic process"/>
    <property type="evidence" value="ECO:0000318"/>
    <property type="project" value="GO_Central"/>
</dbReference>
<reference evidence="7 8" key="1">
    <citation type="journal article" date="2002" name="Nat. Biotechnol.">
        <title>Genome sequence of the dissimilatory metal ion-reducing bacterium Shewanella oneidensis.</title>
        <authorList>
            <person name="Heidelberg J.F."/>
            <person name="Paulsen I.T."/>
            <person name="Nelson K.E."/>
            <person name="Gaidos E.J."/>
            <person name="Nelson W.C."/>
            <person name="Read T.D."/>
            <person name="Eisen J.A."/>
            <person name="Seshadri R."/>
            <person name="Ward N."/>
            <person name="Methe B."/>
            <person name="Clayton R.A."/>
            <person name="Meyer T."/>
            <person name="Tsapin A."/>
            <person name="Scott J."/>
            <person name="Beanan M."/>
            <person name="Brinkac L."/>
            <person name="Daugherty S."/>
            <person name="DeBoy R.T."/>
            <person name="Dodson R.J."/>
            <person name="Durkin A.S."/>
            <person name="Haft D.H."/>
            <person name="Kolonay J.F."/>
            <person name="Madupu R."/>
            <person name="Peterson J.D."/>
            <person name="Umayam L.A."/>
            <person name="White O."/>
            <person name="Wolf A.M."/>
            <person name="Vamathevan J."/>
            <person name="Weidman J."/>
            <person name="Impraim M."/>
            <person name="Lee K."/>
            <person name="Berry K."/>
            <person name="Lee C."/>
            <person name="Mueller J."/>
            <person name="Khouri H."/>
            <person name="Gill J."/>
            <person name="Utterback T.R."/>
            <person name="McDonald L.A."/>
            <person name="Feldblyum T.V."/>
            <person name="Smith H.O."/>
            <person name="Venter J.C."/>
            <person name="Nealson K.H."/>
            <person name="Fraser C.M."/>
        </authorList>
    </citation>
    <scope>NUCLEOTIDE SEQUENCE [LARGE SCALE GENOMIC DNA]</scope>
    <source>
        <strain evidence="8">ATCC 700550 / JCM 31522 / CIP 106686 / LMG 19005 / NCIMB 14063 / MR-1</strain>
    </source>
</reference>
<dbReference type="Pfam" id="PF13378">
    <property type="entry name" value="MR_MLE_C"/>
    <property type="match status" value="1"/>
</dbReference>
<dbReference type="NCBIfam" id="TIGR01927">
    <property type="entry name" value="menC_gam_Gplu"/>
    <property type="match status" value="1"/>
</dbReference>
<comment type="catalytic activity">
    <reaction evidence="4">
        <text>(1R,6R)-6-hydroxy-2-succinyl-cyclohexa-2,4-diene-1-carboxylate = 2-succinylbenzoate + H2O</text>
        <dbReference type="Rhea" id="RHEA:10196"/>
        <dbReference type="ChEBI" id="CHEBI:15377"/>
        <dbReference type="ChEBI" id="CHEBI:18325"/>
        <dbReference type="ChEBI" id="CHEBI:58689"/>
        <dbReference type="EC" id="4.2.1.113"/>
    </reaction>
</comment>
<feature type="binding site" evidence="4">
    <location>
        <position position="210"/>
    </location>
    <ligand>
        <name>Mg(2+)</name>
        <dbReference type="ChEBI" id="CHEBI:18420"/>
    </ligand>
</feature>
<dbReference type="STRING" id="211586.SO_4575"/>
<proteinExistence type="inferred from homology"/>
<dbReference type="RefSeq" id="WP_011074178.1">
    <property type="nucleotide sequence ID" value="NC_004347.2"/>
</dbReference>
<protein>
    <recommendedName>
        <fullName evidence="4 5">o-succinylbenzoate synthase</fullName>
        <shortName evidence="4">OSB synthase</shortName>
        <shortName evidence="4">OSBS</shortName>
        <ecNumber evidence="4 5">4.2.1.113</ecNumber>
    </recommendedName>
    <alternativeName>
        <fullName evidence="4">4-(2'-carboxyphenyl)-4-oxybutyric acid synthase</fullName>
    </alternativeName>
    <alternativeName>
        <fullName evidence="4">o-succinylbenzoic acid synthase</fullName>
    </alternativeName>
</protein>
<keyword evidence="4" id="KW-0474">Menaquinone biosynthesis</keyword>
<comment type="pathway">
    <text evidence="4">Quinol/quinone metabolism; 1,4-dihydroxy-2-naphthoate biosynthesis; 1,4-dihydroxy-2-naphthoate from chorismate: step 4/7.</text>
</comment>
<dbReference type="SMART" id="SM00922">
    <property type="entry name" value="MR_MLE"/>
    <property type="match status" value="1"/>
</dbReference>
<dbReference type="AlphaFoldDB" id="Q8E8T2"/>
<dbReference type="EMBL" id="AE014299">
    <property type="protein sequence ID" value="AAN57535.1"/>
    <property type="molecule type" value="Genomic_DNA"/>
</dbReference>
<dbReference type="HOGENOM" id="CLU_030273_0_1_6"/>
<evidence type="ECO:0000313" key="7">
    <source>
        <dbReference type="EMBL" id="AAN57535.1"/>
    </source>
</evidence>
<dbReference type="PaxDb" id="211586-SO_4575"/>
<keyword evidence="3 4" id="KW-0456">Lyase</keyword>
<gene>
    <name evidence="4 7" type="primary">menC</name>
    <name evidence="7" type="ordered locus">SO_4575</name>
</gene>
<dbReference type="SFLD" id="SFLDS00001">
    <property type="entry name" value="Enolase"/>
    <property type="match status" value="1"/>
</dbReference>
<dbReference type="PANTHER" id="PTHR48073">
    <property type="entry name" value="O-SUCCINYLBENZOATE SYNTHASE-RELATED"/>
    <property type="match status" value="1"/>
</dbReference>
<dbReference type="SUPFAM" id="SSF54826">
    <property type="entry name" value="Enolase N-terminal domain-like"/>
    <property type="match status" value="1"/>
</dbReference>
<dbReference type="SUPFAM" id="SSF51604">
    <property type="entry name" value="Enolase C-terminal domain-like"/>
    <property type="match status" value="1"/>
</dbReference>
<dbReference type="SFLD" id="SFLDG00180">
    <property type="entry name" value="muconate_cycloisomerase"/>
    <property type="match status" value="1"/>
</dbReference>
<name>Q8E8T2_SHEON</name>
<reference evidence="7 8" key="2">
    <citation type="journal article" date="2005" name="Proteomics">
        <title>Global detection and characterization of hypothetical proteins in Shewanella oneidensis MR-1 using LC-MS based proteomics.</title>
        <authorList>
            <person name="Elias D.A."/>
            <person name="Monroe M.E."/>
            <person name="Marshall M.J."/>
            <person name="Romine M.F."/>
            <person name="Belieav A.S."/>
            <person name="Fredrickson J.K."/>
            <person name="Anderson G.A."/>
            <person name="Smith R.D."/>
            <person name="Lipton M.S."/>
        </authorList>
    </citation>
    <scope>NUCLEOTIDE SEQUENCE [LARGE SCALE GENOMIC DNA]</scope>
    <source>
        <strain evidence="8">ATCC 700550 / JCM 31522 / CIP 106686 / LMG 19005 / NCIMB 14063 / MR-1</strain>
    </source>
</reference>
<dbReference type="KEGG" id="son:SO_4575"/>
<evidence type="ECO:0000256" key="2">
    <source>
        <dbReference type="ARBA" id="ARBA00022842"/>
    </source>
</evidence>
<sequence>MILTSLSLYLYRLPLDSFLPVGKQRIDHRKGLVLQAKATADGEVCDTEISNAEVTDSEVTEGEVKESHVEIAPLSGFDIDQQPLSGFSRESLDEVQQALTVLLPKLQNQSIDCLLEQAEASPYPSIAFGLSLLHAKLSGKLDAVRPLTTAVPLIYQPTDAPKAELIAKIASLKPSVRSVKVKVAQTSMEDELSLIYGILSQRPDLKLRLDANCGFSLEQALDFAACLPLDSIEYIEEPCQHPQDNHTLYRAIPLPYALDESLNDPDYQFVMHEGLTALIIKPMLLGSIEKLQRLIDEAHNHGVRCILSSSLESSLGINDLAHLAAILTPDEIPGLDTLTAFSQDLLVPSGKLQCLTLQCLTLNQLERVASTVQD</sequence>
<dbReference type="PANTHER" id="PTHR48073:SF2">
    <property type="entry name" value="O-SUCCINYLBENZOATE SYNTHASE"/>
    <property type="match status" value="1"/>
</dbReference>
<evidence type="ECO:0000313" key="8">
    <source>
        <dbReference type="Proteomes" id="UP000008186"/>
    </source>
</evidence>
<dbReference type="CDD" id="cd03320">
    <property type="entry name" value="OSBS"/>
    <property type="match status" value="1"/>
</dbReference>
<feature type="binding site" evidence="4">
    <location>
        <position position="236"/>
    </location>
    <ligand>
        <name>Mg(2+)</name>
        <dbReference type="ChEBI" id="CHEBI:18420"/>
    </ligand>
</feature>
<evidence type="ECO:0000256" key="5">
    <source>
        <dbReference type="NCBIfam" id="TIGR01927"/>
    </source>
</evidence>
<feature type="binding site" evidence="4">
    <location>
        <position position="259"/>
    </location>
    <ligand>
        <name>Mg(2+)</name>
        <dbReference type="ChEBI" id="CHEBI:18420"/>
    </ligand>
</feature>
<dbReference type="NCBIfam" id="NF003473">
    <property type="entry name" value="PRK05105.1"/>
    <property type="match status" value="1"/>
</dbReference>
<dbReference type="Gene3D" id="3.20.20.120">
    <property type="entry name" value="Enolase-like C-terminal domain"/>
    <property type="match status" value="1"/>
</dbReference>
<dbReference type="OrthoDB" id="3725747at2"/>
<dbReference type="InterPro" id="IPR036849">
    <property type="entry name" value="Enolase-like_C_sf"/>
</dbReference>
<dbReference type="Proteomes" id="UP000008186">
    <property type="component" value="Chromosome"/>
</dbReference>
<dbReference type="SFLD" id="SFLDF00009">
    <property type="entry name" value="o-succinylbenzoate_synthase"/>
    <property type="match status" value="1"/>
</dbReference>
<dbReference type="GO" id="GO:0043748">
    <property type="term" value="F:O-succinylbenzoate synthase activity"/>
    <property type="evidence" value="ECO:0007669"/>
    <property type="project" value="UniProtKB-EC"/>
</dbReference>
<evidence type="ECO:0000256" key="4">
    <source>
        <dbReference type="HAMAP-Rule" id="MF_00470"/>
    </source>
</evidence>
<keyword evidence="2 4" id="KW-0460">Magnesium</keyword>
<comment type="similarity">
    <text evidence="4">Belongs to the mandelate racemase/muconate lactonizing enzyme family. MenC type 1 subfamily.</text>
</comment>
<feature type="domain" description="Mandelate racemase/muconate lactonizing enzyme C-terminal" evidence="6">
    <location>
        <begin position="162"/>
        <end position="255"/>
    </location>
</feature>
<dbReference type="UniPathway" id="UPA01057">
    <property type="reaction ID" value="UER00165"/>
</dbReference>
<accession>Q8E8T2</accession>
<keyword evidence="8" id="KW-1185">Reference proteome</keyword>